<dbReference type="PROSITE" id="PS50935">
    <property type="entry name" value="SSB"/>
    <property type="match status" value="1"/>
</dbReference>
<dbReference type="SUPFAM" id="SSF50249">
    <property type="entry name" value="Nucleic acid-binding proteins"/>
    <property type="match status" value="1"/>
</dbReference>
<evidence type="ECO:0000313" key="6">
    <source>
        <dbReference type="Proteomes" id="UP000324133"/>
    </source>
</evidence>
<dbReference type="PANTHER" id="PTHR10302">
    <property type="entry name" value="SINGLE-STRANDED DNA-BINDING PROTEIN"/>
    <property type="match status" value="1"/>
</dbReference>
<dbReference type="Gene3D" id="2.40.50.140">
    <property type="entry name" value="Nucleic acid-binding proteins"/>
    <property type="match status" value="1"/>
</dbReference>
<dbReference type="InterPro" id="IPR011344">
    <property type="entry name" value="ssDNA-bd"/>
</dbReference>
<feature type="compositionally biased region" description="Polar residues" evidence="4">
    <location>
        <begin position="130"/>
        <end position="148"/>
    </location>
</feature>
<name>A0A5B6TMR7_9BACT</name>
<evidence type="ECO:0000256" key="2">
    <source>
        <dbReference type="HAMAP-Rule" id="MF_00984"/>
    </source>
</evidence>
<keyword evidence="1 2" id="KW-0238">DNA-binding</keyword>
<comment type="subunit">
    <text evidence="2">Homotetramer.</text>
</comment>
<comment type="caution">
    <text evidence="2">Lacks conserved residue(s) required for the propagation of feature annotation.</text>
</comment>
<dbReference type="RefSeq" id="WP_149090369.1">
    <property type="nucleotide sequence ID" value="NZ_VKKY01000001.1"/>
</dbReference>
<accession>A0A5B6TMR7</accession>
<dbReference type="CDD" id="cd04496">
    <property type="entry name" value="SSB_OBF"/>
    <property type="match status" value="1"/>
</dbReference>
<reference evidence="5 6" key="1">
    <citation type="submission" date="2019-07" db="EMBL/GenBank/DDBJ databases">
        <title>Rufibacter sp. nov., isolated from lake sediment.</title>
        <authorList>
            <person name="Qu J.-H."/>
        </authorList>
    </citation>
    <scope>NUCLEOTIDE SEQUENCE [LARGE SCALE GENOMIC DNA]</scope>
    <source>
        <strain evidence="5 6">NBS58-1</strain>
    </source>
</reference>
<evidence type="ECO:0000313" key="5">
    <source>
        <dbReference type="EMBL" id="KAA3440739.1"/>
    </source>
</evidence>
<dbReference type="HAMAP" id="MF_00984">
    <property type="entry name" value="SSB"/>
    <property type="match status" value="1"/>
</dbReference>
<feature type="compositionally biased region" description="Gly residues" evidence="4">
    <location>
        <begin position="108"/>
        <end position="122"/>
    </location>
</feature>
<protein>
    <recommendedName>
        <fullName evidence="2 3">Single-stranded DNA-binding protein</fullName>
        <shortName evidence="2">SSB</shortName>
    </recommendedName>
</protein>
<dbReference type="InterPro" id="IPR000424">
    <property type="entry name" value="Primosome_PriB/ssb"/>
</dbReference>
<dbReference type="InterPro" id="IPR012340">
    <property type="entry name" value="NA-bd_OB-fold"/>
</dbReference>
<evidence type="ECO:0000256" key="3">
    <source>
        <dbReference type="RuleBase" id="RU000524"/>
    </source>
</evidence>
<sequence>MASINKVILIGNLGKDPEVRHLEGGVAVARFPLATSETFKDKNGDRQERTEWHNIVVWRGLAEVAEKYLKKGQSVYIEGRIRTNSYQDKDGVQRYSTEIVADNMTMLGGRGEGGAGQNGGSFGNDAAPASVSNTSSTAGQSKGGSSKSVAYDEEPDDLPF</sequence>
<organism evidence="5 6">
    <name type="scientific">Rufibacter hautae</name>
    <dbReference type="NCBI Taxonomy" id="2595005"/>
    <lineage>
        <taxon>Bacteria</taxon>
        <taxon>Pseudomonadati</taxon>
        <taxon>Bacteroidota</taxon>
        <taxon>Cytophagia</taxon>
        <taxon>Cytophagales</taxon>
        <taxon>Hymenobacteraceae</taxon>
        <taxon>Rufibacter</taxon>
    </lineage>
</organism>
<dbReference type="OrthoDB" id="9809878at2"/>
<evidence type="ECO:0000256" key="1">
    <source>
        <dbReference type="ARBA" id="ARBA00023125"/>
    </source>
</evidence>
<dbReference type="EMBL" id="VKKY01000001">
    <property type="protein sequence ID" value="KAA3440739.1"/>
    <property type="molecule type" value="Genomic_DNA"/>
</dbReference>
<dbReference type="Proteomes" id="UP000324133">
    <property type="component" value="Unassembled WGS sequence"/>
</dbReference>
<dbReference type="GO" id="GO:0009295">
    <property type="term" value="C:nucleoid"/>
    <property type="evidence" value="ECO:0007669"/>
    <property type="project" value="TreeGrafter"/>
</dbReference>
<dbReference type="GO" id="GO:0003697">
    <property type="term" value="F:single-stranded DNA binding"/>
    <property type="evidence" value="ECO:0007669"/>
    <property type="project" value="UniProtKB-UniRule"/>
</dbReference>
<keyword evidence="6" id="KW-1185">Reference proteome</keyword>
<feature type="region of interest" description="Disordered" evidence="4">
    <location>
        <begin position="108"/>
        <end position="160"/>
    </location>
</feature>
<comment type="caution">
    <text evidence="5">The sequence shown here is derived from an EMBL/GenBank/DDBJ whole genome shotgun (WGS) entry which is preliminary data.</text>
</comment>
<dbReference type="Pfam" id="PF00436">
    <property type="entry name" value="SSB"/>
    <property type="match status" value="1"/>
</dbReference>
<feature type="compositionally biased region" description="Acidic residues" evidence="4">
    <location>
        <begin position="151"/>
        <end position="160"/>
    </location>
</feature>
<evidence type="ECO:0000256" key="4">
    <source>
        <dbReference type="SAM" id="MobiDB-lite"/>
    </source>
</evidence>
<dbReference type="GO" id="GO:0006260">
    <property type="term" value="P:DNA replication"/>
    <property type="evidence" value="ECO:0007669"/>
    <property type="project" value="InterPro"/>
</dbReference>
<dbReference type="PANTHER" id="PTHR10302:SF0">
    <property type="entry name" value="SINGLE-STRANDED DNA-BINDING PROTEIN, MITOCHONDRIAL"/>
    <property type="match status" value="1"/>
</dbReference>
<gene>
    <name evidence="5" type="ORF">FOA19_08850</name>
</gene>
<proteinExistence type="inferred from homology"/>
<dbReference type="NCBIfam" id="TIGR00621">
    <property type="entry name" value="ssb"/>
    <property type="match status" value="1"/>
</dbReference>
<dbReference type="AlphaFoldDB" id="A0A5B6TMR7"/>